<gene>
    <name evidence="5" type="primary">rimM</name>
    <name evidence="8" type="ORF">EV685_3164</name>
</gene>
<proteinExistence type="inferred from homology"/>
<keyword evidence="2 5" id="KW-0690">Ribosome biogenesis</keyword>
<dbReference type="NCBIfam" id="TIGR02273">
    <property type="entry name" value="16S_RimM"/>
    <property type="match status" value="1"/>
</dbReference>
<dbReference type="InterPro" id="IPR011961">
    <property type="entry name" value="RimM"/>
</dbReference>
<feature type="domain" description="Ribosome maturation factor RimM PRC barrel" evidence="7">
    <location>
        <begin position="118"/>
        <end position="190"/>
    </location>
</feature>
<comment type="caution">
    <text evidence="8">The sequence shown here is derived from an EMBL/GenBank/DDBJ whole genome shotgun (WGS) entry which is preliminary data.</text>
</comment>
<comment type="function">
    <text evidence="5">An accessory protein needed during the final step in the assembly of 30S ribosomal subunit, possibly for assembly of the head region. Essential for efficient processing of 16S rRNA. May be needed both before and after RbfA during the maturation of 16S rRNA. It has affinity for free ribosomal 30S subunits but not for 70S ribosomes.</text>
</comment>
<keyword evidence="9" id="KW-1185">Reference proteome</keyword>
<protein>
    <recommendedName>
        <fullName evidence="5">Ribosome maturation factor RimM</fullName>
    </recommendedName>
</protein>
<keyword evidence="4 5" id="KW-0143">Chaperone</keyword>
<dbReference type="Proteomes" id="UP000293433">
    <property type="component" value="Unassembled WGS sequence"/>
</dbReference>
<evidence type="ECO:0000256" key="3">
    <source>
        <dbReference type="ARBA" id="ARBA00022552"/>
    </source>
</evidence>
<dbReference type="Pfam" id="PF24986">
    <property type="entry name" value="PRC_RimM"/>
    <property type="match status" value="1"/>
</dbReference>
<dbReference type="InterPro" id="IPR011033">
    <property type="entry name" value="PRC_barrel-like_sf"/>
</dbReference>
<dbReference type="GO" id="GO:0005737">
    <property type="term" value="C:cytoplasm"/>
    <property type="evidence" value="ECO:0007669"/>
    <property type="project" value="UniProtKB-SubCell"/>
</dbReference>
<dbReference type="PANTHER" id="PTHR33692:SF1">
    <property type="entry name" value="RIBOSOME MATURATION FACTOR RIMM"/>
    <property type="match status" value="1"/>
</dbReference>
<dbReference type="HAMAP" id="MF_00014">
    <property type="entry name" value="Ribosome_mat_RimM"/>
    <property type="match status" value="1"/>
</dbReference>
<comment type="similarity">
    <text evidence="5">Belongs to the RimM family.</text>
</comment>
<keyword evidence="1 5" id="KW-0963">Cytoplasm</keyword>
<evidence type="ECO:0000256" key="1">
    <source>
        <dbReference type="ARBA" id="ARBA00022490"/>
    </source>
</evidence>
<dbReference type="GO" id="GO:0005840">
    <property type="term" value="C:ribosome"/>
    <property type="evidence" value="ECO:0007669"/>
    <property type="project" value="InterPro"/>
</dbReference>
<dbReference type="SUPFAM" id="SSF50447">
    <property type="entry name" value="Translation proteins"/>
    <property type="match status" value="1"/>
</dbReference>
<feature type="domain" description="RimM N-terminal" evidence="6">
    <location>
        <begin position="16"/>
        <end position="106"/>
    </location>
</feature>
<evidence type="ECO:0000313" key="8">
    <source>
        <dbReference type="EMBL" id="RZS51978.1"/>
    </source>
</evidence>
<comment type="domain">
    <text evidence="5">The PRC barrel domain binds ribosomal protein uS19.</text>
</comment>
<evidence type="ECO:0000256" key="2">
    <source>
        <dbReference type="ARBA" id="ARBA00022517"/>
    </source>
</evidence>
<dbReference type="Gene3D" id="2.30.30.240">
    <property type="entry name" value="PRC-barrel domain"/>
    <property type="match status" value="1"/>
</dbReference>
<dbReference type="AlphaFoldDB" id="A0A4Q7LF89"/>
<evidence type="ECO:0000259" key="7">
    <source>
        <dbReference type="Pfam" id="PF24986"/>
    </source>
</evidence>
<evidence type="ECO:0000256" key="4">
    <source>
        <dbReference type="ARBA" id="ARBA00023186"/>
    </source>
</evidence>
<evidence type="ECO:0000256" key="5">
    <source>
        <dbReference type="HAMAP-Rule" id="MF_00014"/>
    </source>
</evidence>
<comment type="subcellular location">
    <subcellularLocation>
        <location evidence="5">Cytoplasm</location>
    </subcellularLocation>
</comment>
<dbReference type="InterPro" id="IPR056792">
    <property type="entry name" value="PRC_RimM"/>
</dbReference>
<dbReference type="Pfam" id="PF01782">
    <property type="entry name" value="RimM"/>
    <property type="match status" value="1"/>
</dbReference>
<name>A0A4Q7LF89_9BURK</name>
<accession>A0A4Q7LF89</accession>
<dbReference type="GO" id="GO:0006364">
    <property type="term" value="P:rRNA processing"/>
    <property type="evidence" value="ECO:0007669"/>
    <property type="project" value="UniProtKB-UniRule"/>
</dbReference>
<dbReference type="GO" id="GO:0042274">
    <property type="term" value="P:ribosomal small subunit biogenesis"/>
    <property type="evidence" value="ECO:0007669"/>
    <property type="project" value="UniProtKB-UniRule"/>
</dbReference>
<sequence length="194" mass="21499">MTQDDDSTRPDDLIEVARVIDAWGIKGAFRVQTYAADPEAVFASRRWFLEPPEGKPARRDGPPLPRLLKITQAREHGEGVVASAQEVPDRSAAEALKGARIFVSRSSFPAAREGEYYWIDLIGLDVVNRQGESLGTVADLLDTGPHSVLRLRYPSIDEKGEPVDGERLIPFVAAYVDAVEIANRRIVVDWGLDY</sequence>
<dbReference type="PANTHER" id="PTHR33692">
    <property type="entry name" value="RIBOSOME MATURATION FACTOR RIMM"/>
    <property type="match status" value="1"/>
</dbReference>
<evidence type="ECO:0000313" key="9">
    <source>
        <dbReference type="Proteomes" id="UP000293433"/>
    </source>
</evidence>
<dbReference type="EMBL" id="SGWV01000011">
    <property type="protein sequence ID" value="RZS51978.1"/>
    <property type="molecule type" value="Genomic_DNA"/>
</dbReference>
<dbReference type="OrthoDB" id="9783509at2"/>
<dbReference type="InterPro" id="IPR036976">
    <property type="entry name" value="RimM_N_sf"/>
</dbReference>
<keyword evidence="3 5" id="KW-0698">rRNA processing</keyword>
<organism evidence="8 9">
    <name type="scientific">Sphaerotilus mobilis</name>
    <dbReference type="NCBI Taxonomy" id="47994"/>
    <lineage>
        <taxon>Bacteria</taxon>
        <taxon>Pseudomonadati</taxon>
        <taxon>Pseudomonadota</taxon>
        <taxon>Betaproteobacteria</taxon>
        <taxon>Burkholderiales</taxon>
        <taxon>Sphaerotilaceae</taxon>
        <taxon>Sphaerotilus</taxon>
    </lineage>
</organism>
<comment type="subunit">
    <text evidence="5">Binds ribosomal protein uS19.</text>
</comment>
<dbReference type="InterPro" id="IPR009000">
    <property type="entry name" value="Transl_B-barrel_sf"/>
</dbReference>
<dbReference type="RefSeq" id="WP_130483002.1">
    <property type="nucleotide sequence ID" value="NZ_SGWV01000011.1"/>
</dbReference>
<dbReference type="GO" id="GO:0043022">
    <property type="term" value="F:ribosome binding"/>
    <property type="evidence" value="ECO:0007669"/>
    <property type="project" value="InterPro"/>
</dbReference>
<dbReference type="SUPFAM" id="SSF50346">
    <property type="entry name" value="PRC-barrel domain"/>
    <property type="match status" value="1"/>
</dbReference>
<evidence type="ECO:0000259" key="6">
    <source>
        <dbReference type="Pfam" id="PF01782"/>
    </source>
</evidence>
<dbReference type="Gene3D" id="2.40.30.60">
    <property type="entry name" value="RimM"/>
    <property type="match status" value="1"/>
</dbReference>
<reference evidence="8 9" key="1">
    <citation type="submission" date="2019-02" db="EMBL/GenBank/DDBJ databases">
        <title>Genomic Encyclopedia of Type Strains, Phase IV (KMG-IV): sequencing the most valuable type-strain genomes for metagenomic binning, comparative biology and taxonomic classification.</title>
        <authorList>
            <person name="Goeker M."/>
        </authorList>
    </citation>
    <scope>NUCLEOTIDE SEQUENCE [LARGE SCALE GENOMIC DNA]</scope>
    <source>
        <strain evidence="8 9">DSM 10617</strain>
    </source>
</reference>
<dbReference type="InterPro" id="IPR002676">
    <property type="entry name" value="RimM_N"/>
</dbReference>